<comment type="caution">
    <text evidence="8">The sequence shown here is derived from an EMBL/GenBank/DDBJ whole genome shotgun (WGS) entry which is preliminary data.</text>
</comment>
<dbReference type="EMBL" id="JAHFXF010000592">
    <property type="protein sequence ID" value="KAG9685123.1"/>
    <property type="molecule type" value="Genomic_DNA"/>
</dbReference>
<dbReference type="GO" id="GO:0005656">
    <property type="term" value="C:nuclear pre-replicative complex"/>
    <property type="evidence" value="ECO:0007669"/>
    <property type="project" value="TreeGrafter"/>
</dbReference>
<dbReference type="GO" id="GO:0031261">
    <property type="term" value="C:DNA replication preinitiation complex"/>
    <property type="evidence" value="ECO:0007669"/>
    <property type="project" value="TreeGrafter"/>
</dbReference>
<dbReference type="Pfam" id="PF07034">
    <property type="entry name" value="ORC3_N"/>
    <property type="match status" value="1"/>
</dbReference>
<comment type="subcellular location">
    <subcellularLocation>
        <location evidence="1">Nucleus</location>
    </subcellularLocation>
</comment>
<feature type="domain" description="Origin recognition complex subunit 3 N-terminal" evidence="6">
    <location>
        <begin position="4"/>
        <end position="311"/>
    </location>
</feature>
<dbReference type="GO" id="GO:0006270">
    <property type="term" value="P:DNA replication initiation"/>
    <property type="evidence" value="ECO:0007669"/>
    <property type="project" value="TreeGrafter"/>
</dbReference>
<evidence type="ECO:0000256" key="2">
    <source>
        <dbReference type="ARBA" id="ARBA00010977"/>
    </source>
</evidence>
<organism evidence="8 9">
    <name type="scientific">Aureobasidium melanogenum</name>
    <name type="common">Aureobasidium pullulans var. melanogenum</name>
    <dbReference type="NCBI Taxonomy" id="46634"/>
    <lineage>
        <taxon>Eukaryota</taxon>
        <taxon>Fungi</taxon>
        <taxon>Dikarya</taxon>
        <taxon>Ascomycota</taxon>
        <taxon>Pezizomycotina</taxon>
        <taxon>Dothideomycetes</taxon>
        <taxon>Dothideomycetidae</taxon>
        <taxon>Dothideales</taxon>
        <taxon>Saccotheciaceae</taxon>
        <taxon>Aureobasidium</taxon>
    </lineage>
</organism>
<dbReference type="GO" id="GO:0005664">
    <property type="term" value="C:nuclear origin of replication recognition complex"/>
    <property type="evidence" value="ECO:0007669"/>
    <property type="project" value="InterPro"/>
</dbReference>
<evidence type="ECO:0000259" key="6">
    <source>
        <dbReference type="Pfam" id="PF07034"/>
    </source>
</evidence>
<dbReference type="Pfam" id="PF18137">
    <property type="entry name" value="WHD_ORC"/>
    <property type="match status" value="1"/>
</dbReference>
<dbReference type="GO" id="GO:0003688">
    <property type="term" value="F:DNA replication origin binding"/>
    <property type="evidence" value="ECO:0007669"/>
    <property type="project" value="TreeGrafter"/>
</dbReference>
<evidence type="ECO:0008006" key="10">
    <source>
        <dbReference type="Google" id="ProtNLM"/>
    </source>
</evidence>
<reference evidence="8" key="2">
    <citation type="submission" date="2021-08" db="EMBL/GenBank/DDBJ databases">
        <authorList>
            <person name="Gostincar C."/>
            <person name="Sun X."/>
            <person name="Song Z."/>
            <person name="Gunde-Cimerman N."/>
        </authorList>
    </citation>
    <scope>NUCLEOTIDE SEQUENCE</scope>
    <source>
        <strain evidence="8">EXF-9911</strain>
    </source>
</reference>
<protein>
    <recommendedName>
        <fullName evidence="10">Origin recognition complex subunit</fullName>
    </recommendedName>
</protein>
<name>A0A9P8EB48_AURME</name>
<evidence type="ECO:0000313" key="9">
    <source>
        <dbReference type="Proteomes" id="UP000779574"/>
    </source>
</evidence>
<dbReference type="Proteomes" id="UP000779574">
    <property type="component" value="Unassembled WGS sequence"/>
</dbReference>
<evidence type="ECO:0000259" key="7">
    <source>
        <dbReference type="Pfam" id="PF18137"/>
    </source>
</evidence>
<evidence type="ECO:0000256" key="5">
    <source>
        <dbReference type="ARBA" id="ARBA00023242"/>
    </source>
</evidence>
<evidence type="ECO:0000256" key="4">
    <source>
        <dbReference type="ARBA" id="ARBA00023125"/>
    </source>
</evidence>
<proteinExistence type="inferred from homology"/>
<keyword evidence="4" id="KW-0238">DNA-binding</keyword>
<feature type="non-terminal residue" evidence="8">
    <location>
        <position position="1"/>
    </location>
</feature>
<evidence type="ECO:0000256" key="1">
    <source>
        <dbReference type="ARBA" id="ARBA00004123"/>
    </source>
</evidence>
<dbReference type="CDD" id="cd20704">
    <property type="entry name" value="Orc3"/>
    <property type="match status" value="1"/>
</dbReference>
<gene>
    <name evidence="8" type="ORF">KCU76_g11928</name>
</gene>
<keyword evidence="5" id="KW-0539">Nucleus</keyword>
<feature type="domain" description="Origin recognition complex subunit 3 winged helix C-terminal" evidence="7">
    <location>
        <begin position="557"/>
        <end position="628"/>
    </location>
</feature>
<dbReference type="InterPro" id="IPR040855">
    <property type="entry name" value="ORC_WH_C"/>
</dbReference>
<dbReference type="OrthoDB" id="10265211at2759"/>
<evidence type="ECO:0000313" key="8">
    <source>
        <dbReference type="EMBL" id="KAG9685123.1"/>
    </source>
</evidence>
<reference evidence="8" key="1">
    <citation type="journal article" date="2021" name="J Fungi (Basel)">
        <title>Virulence traits and population genomics of the black yeast Aureobasidium melanogenum.</title>
        <authorList>
            <person name="Cernosa A."/>
            <person name="Sun X."/>
            <person name="Gostincar C."/>
            <person name="Fang C."/>
            <person name="Gunde-Cimerman N."/>
            <person name="Song Z."/>
        </authorList>
    </citation>
    <scope>NUCLEOTIDE SEQUENCE</scope>
    <source>
        <strain evidence="8">EXF-9911</strain>
    </source>
</reference>
<dbReference type="AlphaFoldDB" id="A0A9P8EB48"/>
<accession>A0A9P8EB48</accession>
<evidence type="ECO:0000256" key="3">
    <source>
        <dbReference type="ARBA" id="ARBA00022705"/>
    </source>
</evidence>
<dbReference type="InterPro" id="IPR045667">
    <property type="entry name" value="ORC3_N"/>
</dbReference>
<dbReference type="PANTHER" id="PTHR12748:SF0">
    <property type="entry name" value="ORIGIN RECOGNITION COMPLEX SUBUNIT 3"/>
    <property type="match status" value="1"/>
</dbReference>
<keyword evidence="3" id="KW-0235">DNA replication</keyword>
<sequence>MDFQTCYVYDPAARNKDRPVKKRRVEPLQGLQTSWPLRRSLYQRLWAKQHAQLKSLLLEINESTINQISNFVESTDPQPSPGRVSSAIILTGPSIASHALLFSQLSTSIGQADGSIFVPLTSNLAPNLKTLLKNLISKGTSADTQSDDEDEADTVKPTRKRTRLLNYDLQLLYDYTQEKGLSRVIVAFQDCEAFDGALLSDAIELLTRWQDRIPFVFFFGVATSIENFSVKLSKKATRCIKGQRFDVVKAESALEQITDALYSPSDLNSLSLWMGPGICSATLRRQREHIQSLDAFYAYLSHFYANALSIFLDETVTLADVSAAHIEALRNLPSFQQHVETLLEDGEASIPKRLLDDNEYLLEYVKKQILAGRQALETISSTVDMVMMLQKRIPALQPQPKSTVLLDALAGDLRDSNFERNMIMCLKKANSGAMLLTLQDVSSATSGDLHKTCQKLLKELQKLQAQQKDGGALRSEQDLHNATLRTTVVAKKVELSKQKSTLTKGDAAYSDILRRFVEALETHFDAALINPKDLVFNEIFMYDLKSPHRDVFMPKPRAAIERALASPHDYLDCECCAPDVGTGEENTLASTQPSTAILYQLYLEGGALMNAADLRTAFVTILGDDQDEVLTNALFQRSLAELRYLGLVRGTRKKADHVMKISWKGV</sequence>
<dbReference type="PANTHER" id="PTHR12748">
    <property type="entry name" value="ORIGIN RECOGNITION COMPLEX SUBUNIT 3"/>
    <property type="match status" value="1"/>
</dbReference>
<dbReference type="InterPro" id="IPR020795">
    <property type="entry name" value="ORC3"/>
</dbReference>
<comment type="similarity">
    <text evidence="2">Belongs to the ORC3 family.</text>
</comment>